<feature type="coiled-coil region" evidence="1">
    <location>
        <begin position="205"/>
        <end position="253"/>
    </location>
</feature>
<dbReference type="RefSeq" id="XP_026643934.1">
    <property type="nucleotide sequence ID" value="XM_026788133.1"/>
</dbReference>
<dbReference type="Proteomes" id="UP000694915">
    <property type="component" value="Chromosome 2"/>
</dbReference>
<gene>
    <name evidence="4" type="primary">Ccdc62</name>
</gene>
<evidence type="ECO:0000256" key="1">
    <source>
        <dbReference type="SAM" id="Coils"/>
    </source>
</evidence>
<sequence length="646" mass="73679">MNPSATFFVRRQNIGSEVENSTIEKQRKELQLLIGELKDRDKELNDMVAVHQRQLLSWEEDRQKVLTLEERCSKLEGELHKRTDIIKSLMKKVKLLESNQAECQTALQKTQQQLQEMAQKATHSALLSEDLEARNENLSSMLVELSAQVGQLQAREQALTTMIKLKDKDIIEAVNHISDCSGKFKLLEHALRDAKMAETCIVKEKQDYKQKLKALRIEVNKLKEDLNEKTTENNEQREEIIRLKQEKSCLHDELTFTVEREKRKDELLDIAKSKQDRTNSELHNLRQIYVKQQSDLQFLNFNVENSQELIQIYDSKMEKSKALECSRDMCLSDLDNNYPKIDIKRERNQKSLVKDQKFEVALAQHNRSDKSSCDACREKKLQVNTAFGEKSVIALSSLFTKDLLEKQKSWSLGGKIQTEPENKVTLCKIHANSPRSNGMELQVEEQQLLETSVSLPDEKQWHDINVYLGLSNCSASKHLEKPDGDCHNLADTAEISCCIQNEVCVGDKDLSESKCCHPSNIVVEAPGHMTDVEWMSIFKPSKVQRIVRHKTVCTCSGGVSGMKSSASEPIAIQPSQCLGSSKSAEKEDEPEPPPDKRTSSKSVFISKDAASPHEKVSVLHESSQCSQAEFLFSMLLFFLLLNFRHF</sequence>
<organism evidence="3 4">
    <name type="scientific">Microtus ochrogaster</name>
    <name type="common">Prairie vole</name>
    <dbReference type="NCBI Taxonomy" id="79684"/>
    <lineage>
        <taxon>Eukaryota</taxon>
        <taxon>Metazoa</taxon>
        <taxon>Chordata</taxon>
        <taxon>Craniata</taxon>
        <taxon>Vertebrata</taxon>
        <taxon>Euteleostomi</taxon>
        <taxon>Mammalia</taxon>
        <taxon>Eutheria</taxon>
        <taxon>Euarchontoglires</taxon>
        <taxon>Glires</taxon>
        <taxon>Rodentia</taxon>
        <taxon>Myomorpha</taxon>
        <taxon>Muroidea</taxon>
        <taxon>Cricetidae</taxon>
        <taxon>Arvicolinae</taxon>
        <taxon>Microtus</taxon>
    </lineage>
</organism>
<keyword evidence="1" id="KW-0175">Coiled coil</keyword>
<accession>A0ABM1UPM2</accession>
<evidence type="ECO:0000313" key="4">
    <source>
        <dbReference type="RefSeq" id="XP_026643934.1"/>
    </source>
</evidence>
<evidence type="ECO:0000256" key="2">
    <source>
        <dbReference type="SAM" id="MobiDB-lite"/>
    </source>
</evidence>
<dbReference type="GeneID" id="101981677"/>
<keyword evidence="3" id="KW-1185">Reference proteome</keyword>
<evidence type="ECO:0000313" key="3">
    <source>
        <dbReference type="Proteomes" id="UP000694915"/>
    </source>
</evidence>
<feature type="region of interest" description="Disordered" evidence="2">
    <location>
        <begin position="577"/>
        <end position="608"/>
    </location>
</feature>
<protein>
    <submittedName>
        <fullName evidence="4">Coiled-coil domain-containing protein 62</fullName>
    </submittedName>
</protein>
<reference evidence="4" key="1">
    <citation type="submission" date="2025-08" db="UniProtKB">
        <authorList>
            <consortium name="RefSeq"/>
        </authorList>
    </citation>
    <scope>IDENTIFICATION</scope>
</reference>
<feature type="coiled-coil region" evidence="1">
    <location>
        <begin position="93"/>
        <end position="155"/>
    </location>
</feature>
<name>A0ABM1UPM2_MICOH</name>
<proteinExistence type="predicted"/>